<dbReference type="RefSeq" id="WP_387417870.1">
    <property type="nucleotide sequence ID" value="NZ_JBIASD010000052.1"/>
</dbReference>
<comment type="caution">
    <text evidence="1">The sequence shown here is derived from an EMBL/GenBank/DDBJ whole genome shotgun (WGS) entry which is preliminary data.</text>
</comment>
<proteinExistence type="predicted"/>
<dbReference type="Proteomes" id="UP001602013">
    <property type="component" value="Unassembled WGS sequence"/>
</dbReference>
<evidence type="ECO:0000313" key="2">
    <source>
        <dbReference type="Proteomes" id="UP001602013"/>
    </source>
</evidence>
<reference evidence="1 2" key="1">
    <citation type="submission" date="2024-10" db="EMBL/GenBank/DDBJ databases">
        <title>The Natural Products Discovery Center: Release of the First 8490 Sequenced Strains for Exploring Actinobacteria Biosynthetic Diversity.</title>
        <authorList>
            <person name="Kalkreuter E."/>
            <person name="Kautsar S.A."/>
            <person name="Yang D."/>
            <person name="Bader C.D."/>
            <person name="Teijaro C.N."/>
            <person name="Fluegel L."/>
            <person name="Davis C.M."/>
            <person name="Simpson J.R."/>
            <person name="Lauterbach L."/>
            <person name="Steele A.D."/>
            <person name="Gui C."/>
            <person name="Meng S."/>
            <person name="Li G."/>
            <person name="Viehrig K."/>
            <person name="Ye F."/>
            <person name="Su P."/>
            <person name="Kiefer A.F."/>
            <person name="Nichols A."/>
            <person name="Cepeda A.J."/>
            <person name="Yan W."/>
            <person name="Fan B."/>
            <person name="Jiang Y."/>
            <person name="Adhikari A."/>
            <person name="Zheng C.-J."/>
            <person name="Schuster L."/>
            <person name="Cowan T.M."/>
            <person name="Smanski M.J."/>
            <person name="Chevrette M.G."/>
            <person name="De Carvalho L.P.S."/>
            <person name="Shen B."/>
        </authorList>
    </citation>
    <scope>NUCLEOTIDE SEQUENCE [LARGE SCALE GENOMIC DNA]</scope>
    <source>
        <strain evidence="1 2">NPDC002173</strain>
    </source>
</reference>
<protein>
    <submittedName>
        <fullName evidence="1">Uncharacterized protein</fullName>
    </submittedName>
</protein>
<name>A0ABW6T3B1_9ACTN</name>
<dbReference type="EMBL" id="JBIASD010000052">
    <property type="protein sequence ID" value="MFF3671703.1"/>
    <property type="molecule type" value="Genomic_DNA"/>
</dbReference>
<gene>
    <name evidence="1" type="ORF">ACFYXI_39580</name>
</gene>
<sequence length="80" mass="8690">MSEQPPPFGSPEWAQTMNNAFAQSAMGWAFRRDIERLRAALWQLLAEQLREISAAAALLSSTVDEVLEADAQGSKGRAAA</sequence>
<evidence type="ECO:0000313" key="1">
    <source>
        <dbReference type="EMBL" id="MFF3671703.1"/>
    </source>
</evidence>
<accession>A0ABW6T3B1</accession>
<organism evidence="1 2">
    <name type="scientific">Microtetraspora malaysiensis</name>
    <dbReference type="NCBI Taxonomy" id="161358"/>
    <lineage>
        <taxon>Bacteria</taxon>
        <taxon>Bacillati</taxon>
        <taxon>Actinomycetota</taxon>
        <taxon>Actinomycetes</taxon>
        <taxon>Streptosporangiales</taxon>
        <taxon>Streptosporangiaceae</taxon>
        <taxon>Microtetraspora</taxon>
    </lineage>
</organism>
<keyword evidence="2" id="KW-1185">Reference proteome</keyword>